<comment type="subcellular location">
    <subcellularLocation>
        <location evidence="1 9">Cell inner membrane</location>
        <topology evidence="1 9">Multi-pass membrane protein</topology>
    </subcellularLocation>
</comment>
<accession>A0A1C7NWU2</accession>
<keyword evidence="3 9" id="KW-0813">Transport</keyword>
<dbReference type="STRING" id="1612624.ADU59_23945"/>
<dbReference type="Pfam" id="PF01061">
    <property type="entry name" value="ABC2_membrane"/>
    <property type="match status" value="1"/>
</dbReference>
<dbReference type="InterPro" id="IPR000412">
    <property type="entry name" value="ABC_2_transport"/>
</dbReference>
<evidence type="ECO:0000256" key="8">
    <source>
        <dbReference type="ARBA" id="ARBA00023136"/>
    </source>
</evidence>
<dbReference type="Proteomes" id="UP000093111">
    <property type="component" value="Unassembled WGS sequence"/>
</dbReference>
<feature type="transmembrane region" description="Helical" evidence="9">
    <location>
        <begin position="45"/>
        <end position="67"/>
    </location>
</feature>
<dbReference type="PANTHER" id="PTHR30413">
    <property type="entry name" value="INNER MEMBRANE TRANSPORT PERMEASE"/>
    <property type="match status" value="1"/>
</dbReference>
<feature type="domain" description="ABC transmembrane type-2" evidence="10">
    <location>
        <begin position="10"/>
        <end position="231"/>
    </location>
</feature>
<keyword evidence="6 9" id="KW-0812">Transmembrane</keyword>
<feature type="transmembrane region" description="Helical" evidence="9">
    <location>
        <begin position="120"/>
        <end position="142"/>
    </location>
</feature>
<protein>
    <recommendedName>
        <fullName evidence="9">Transport permease protein</fullName>
    </recommendedName>
</protein>
<reference evidence="11 12" key="1">
    <citation type="journal article" date="2016" name="Syst. Appl. Microbiol.">
        <title>Pararhizobium polonicum sp. nov. isolated from tumors on stone fruit rootstocks.</title>
        <authorList>
            <person name="Pulawska J."/>
            <person name="Kuzmanovic N."/>
            <person name="Willems A."/>
            <person name="Pothier J.F."/>
        </authorList>
    </citation>
    <scope>NUCLEOTIDE SEQUENCE [LARGE SCALE GENOMIC DNA]</scope>
    <source>
        <strain evidence="11 12">F5.1</strain>
    </source>
</reference>
<name>A0A1C7NWU2_9HYPH</name>
<feature type="transmembrane region" description="Helical" evidence="9">
    <location>
        <begin position="87"/>
        <end position="108"/>
    </location>
</feature>
<feature type="transmembrane region" description="Helical" evidence="9">
    <location>
        <begin position="154"/>
        <end position="171"/>
    </location>
</feature>
<keyword evidence="12" id="KW-1185">Reference proteome</keyword>
<dbReference type="PRINTS" id="PR00164">
    <property type="entry name" value="ABC2TRNSPORT"/>
</dbReference>
<feature type="transmembrane region" description="Helical" evidence="9">
    <location>
        <begin position="12"/>
        <end position="33"/>
    </location>
</feature>
<comment type="caution">
    <text evidence="11">The sequence shown here is derived from an EMBL/GenBank/DDBJ whole genome shotgun (WGS) entry which is preliminary data.</text>
</comment>
<evidence type="ECO:0000256" key="5">
    <source>
        <dbReference type="ARBA" id="ARBA00022519"/>
    </source>
</evidence>
<evidence type="ECO:0000256" key="7">
    <source>
        <dbReference type="ARBA" id="ARBA00022989"/>
    </source>
</evidence>
<dbReference type="GO" id="GO:0043190">
    <property type="term" value="C:ATP-binding cassette (ABC) transporter complex"/>
    <property type="evidence" value="ECO:0007669"/>
    <property type="project" value="InterPro"/>
</dbReference>
<sequence length="239" mass="26393">MQARFGSKPGGYIWAIVDPLAHVTIMTTIFSALARVPAIGSDFALFFASGYLPFIFYQGMSTFVAGAVRSNKNLFSYPIVSPFDAAVARYILQLITSVLVTIVVMLLSTSESTHLNQLNLGLAVEAVTVASLMGFGMGMANISLFADYPLYEKVFSLINRPLYLLSGVLLVPESMPGPIYDMLMWNPLVHIVMWFREAIYPEYTPTGLDKLYAIECTSVLLMIGLCLFTASKTLREDRI</sequence>
<dbReference type="PANTHER" id="PTHR30413:SF8">
    <property type="entry name" value="TRANSPORT PERMEASE PROTEIN"/>
    <property type="match status" value="1"/>
</dbReference>
<dbReference type="InterPro" id="IPR013525">
    <property type="entry name" value="ABC2_TM"/>
</dbReference>
<dbReference type="GO" id="GO:0140359">
    <property type="term" value="F:ABC-type transporter activity"/>
    <property type="evidence" value="ECO:0007669"/>
    <property type="project" value="InterPro"/>
</dbReference>
<comment type="similarity">
    <text evidence="2 9">Belongs to the ABC-2 integral membrane protein family.</text>
</comment>
<evidence type="ECO:0000256" key="3">
    <source>
        <dbReference type="ARBA" id="ARBA00022448"/>
    </source>
</evidence>
<keyword evidence="7 9" id="KW-1133">Transmembrane helix</keyword>
<evidence type="ECO:0000313" key="11">
    <source>
        <dbReference type="EMBL" id="OBZ93156.1"/>
    </source>
</evidence>
<evidence type="ECO:0000256" key="9">
    <source>
        <dbReference type="RuleBase" id="RU361157"/>
    </source>
</evidence>
<keyword evidence="5" id="KW-0997">Cell inner membrane</keyword>
<dbReference type="InterPro" id="IPR047817">
    <property type="entry name" value="ABC2_TM_bact-type"/>
</dbReference>
<organism evidence="11 12">
    <name type="scientific">Pararhizobium polonicum</name>
    <dbReference type="NCBI Taxonomy" id="1612624"/>
    <lineage>
        <taxon>Bacteria</taxon>
        <taxon>Pseudomonadati</taxon>
        <taxon>Pseudomonadota</taxon>
        <taxon>Alphaproteobacteria</taxon>
        <taxon>Hyphomicrobiales</taxon>
        <taxon>Rhizobiaceae</taxon>
        <taxon>Rhizobium/Agrobacterium group</taxon>
        <taxon>Pararhizobium</taxon>
    </lineage>
</organism>
<dbReference type="EMBL" id="LGLV01000016">
    <property type="protein sequence ID" value="OBZ93156.1"/>
    <property type="molecule type" value="Genomic_DNA"/>
</dbReference>
<evidence type="ECO:0000256" key="2">
    <source>
        <dbReference type="ARBA" id="ARBA00007783"/>
    </source>
</evidence>
<evidence type="ECO:0000313" key="12">
    <source>
        <dbReference type="Proteomes" id="UP000093111"/>
    </source>
</evidence>
<dbReference type="PATRIC" id="fig|1612624.7.peg.2486"/>
<evidence type="ECO:0000256" key="1">
    <source>
        <dbReference type="ARBA" id="ARBA00004429"/>
    </source>
</evidence>
<gene>
    <name evidence="11" type="ORF">ADU59_23945</name>
</gene>
<evidence type="ECO:0000256" key="6">
    <source>
        <dbReference type="ARBA" id="ARBA00022692"/>
    </source>
</evidence>
<evidence type="ECO:0000256" key="4">
    <source>
        <dbReference type="ARBA" id="ARBA00022475"/>
    </source>
</evidence>
<proteinExistence type="inferred from homology"/>
<dbReference type="GO" id="GO:0015920">
    <property type="term" value="P:lipopolysaccharide transport"/>
    <property type="evidence" value="ECO:0007669"/>
    <property type="project" value="TreeGrafter"/>
</dbReference>
<keyword evidence="8 9" id="KW-0472">Membrane</keyword>
<dbReference type="PROSITE" id="PS51012">
    <property type="entry name" value="ABC_TM2"/>
    <property type="match status" value="1"/>
</dbReference>
<keyword evidence="4 9" id="KW-1003">Cell membrane</keyword>
<evidence type="ECO:0000259" key="10">
    <source>
        <dbReference type="PROSITE" id="PS51012"/>
    </source>
</evidence>
<feature type="transmembrane region" description="Helical" evidence="9">
    <location>
        <begin position="211"/>
        <end position="230"/>
    </location>
</feature>
<dbReference type="AlphaFoldDB" id="A0A1C7NWU2"/>